<dbReference type="InterPro" id="IPR032108">
    <property type="entry name" value="CLIP1_ZNF"/>
</dbReference>
<evidence type="ECO:0000259" key="9">
    <source>
        <dbReference type="PROSITE" id="PS50245"/>
    </source>
</evidence>
<evidence type="ECO:0000256" key="1">
    <source>
        <dbReference type="ARBA" id="ARBA00004245"/>
    </source>
</evidence>
<feature type="compositionally biased region" description="Low complexity" evidence="8">
    <location>
        <begin position="203"/>
        <end position="216"/>
    </location>
</feature>
<dbReference type="Pfam" id="PF01302">
    <property type="entry name" value="CAP_GLY"/>
    <property type="match status" value="2"/>
</dbReference>
<evidence type="ECO:0000256" key="4">
    <source>
        <dbReference type="ARBA" id="ARBA00022737"/>
    </source>
</evidence>
<keyword evidence="4" id="KW-0677">Repeat</keyword>
<feature type="coiled-coil region" evidence="7">
    <location>
        <begin position="637"/>
        <end position="1309"/>
    </location>
</feature>
<dbReference type="OMA" id="GKGHNQC"/>
<feature type="coiled-coil region" evidence="7">
    <location>
        <begin position="380"/>
        <end position="522"/>
    </location>
</feature>
<evidence type="ECO:0000256" key="3">
    <source>
        <dbReference type="ARBA" id="ARBA00022701"/>
    </source>
</evidence>
<keyword evidence="3" id="KW-0493">Microtubule</keyword>
<evidence type="ECO:0000313" key="11">
    <source>
        <dbReference type="Proteomes" id="UP000008144"/>
    </source>
</evidence>
<dbReference type="PANTHER" id="PTHR18916">
    <property type="entry name" value="DYNACTIN 1-RELATED MICROTUBULE-BINDING"/>
    <property type="match status" value="1"/>
</dbReference>
<organism evidence="10 11">
    <name type="scientific">Ciona intestinalis</name>
    <name type="common">Transparent sea squirt</name>
    <name type="synonym">Ascidia intestinalis</name>
    <dbReference type="NCBI Taxonomy" id="7719"/>
    <lineage>
        <taxon>Eukaryota</taxon>
        <taxon>Metazoa</taxon>
        <taxon>Chordata</taxon>
        <taxon>Tunicata</taxon>
        <taxon>Ascidiacea</taxon>
        <taxon>Phlebobranchia</taxon>
        <taxon>Cionidae</taxon>
        <taxon>Ciona</taxon>
    </lineage>
</organism>
<dbReference type="Gene3D" id="1.10.287.1490">
    <property type="match status" value="2"/>
</dbReference>
<dbReference type="PROSITE" id="PS00845">
    <property type="entry name" value="CAP_GLY_1"/>
    <property type="match status" value="2"/>
</dbReference>
<evidence type="ECO:0000256" key="7">
    <source>
        <dbReference type="SAM" id="Coils"/>
    </source>
</evidence>
<dbReference type="InParanoid" id="H2XNK3"/>
<evidence type="ECO:0000256" key="8">
    <source>
        <dbReference type="SAM" id="MobiDB-lite"/>
    </source>
</evidence>
<keyword evidence="11" id="KW-1185">Reference proteome</keyword>
<keyword evidence="2" id="KW-0963">Cytoplasm</keyword>
<dbReference type="FunCoup" id="H2XNK3">
    <property type="interactions" value="77"/>
</dbReference>
<dbReference type="Proteomes" id="UP000008144">
    <property type="component" value="Unassembled WGS sequence"/>
</dbReference>
<comment type="subcellular location">
    <subcellularLocation>
        <location evidence="1">Cytoplasm</location>
        <location evidence="1">Cytoskeleton</location>
    </subcellularLocation>
</comment>
<evidence type="ECO:0000256" key="6">
    <source>
        <dbReference type="ARBA" id="ARBA00023212"/>
    </source>
</evidence>
<feature type="coiled-coil region" evidence="7">
    <location>
        <begin position="574"/>
        <end position="601"/>
    </location>
</feature>
<protein>
    <recommendedName>
        <fullName evidence="9">CAP-Gly domain-containing protein</fullName>
    </recommendedName>
</protein>
<dbReference type="PROSITE" id="PS50245">
    <property type="entry name" value="CAP_GLY_2"/>
    <property type="match status" value="2"/>
</dbReference>
<dbReference type="InterPro" id="IPR036859">
    <property type="entry name" value="CAP-Gly_dom_sf"/>
</dbReference>
<feature type="domain" description="CAP-Gly" evidence="9">
    <location>
        <begin position="45"/>
        <end position="87"/>
    </location>
</feature>
<dbReference type="Ensembl" id="ENSCINT00000031361.1">
    <property type="protein sequence ID" value="ENSCINP00000031236.1"/>
    <property type="gene ID" value="ENSCING00000022490.1"/>
</dbReference>
<evidence type="ECO:0000313" key="10">
    <source>
        <dbReference type="Ensembl" id="ENSCINP00000031236.1"/>
    </source>
</evidence>
<dbReference type="HOGENOM" id="CLU_001753_1_1_1"/>
<feature type="domain" description="CAP-Gly" evidence="9">
    <location>
        <begin position="139"/>
        <end position="181"/>
    </location>
</feature>
<dbReference type="GO" id="GO:0005874">
    <property type="term" value="C:microtubule"/>
    <property type="evidence" value="ECO:0007669"/>
    <property type="project" value="UniProtKB-KW"/>
</dbReference>
<reference evidence="10" key="3">
    <citation type="submission" date="2025-09" db="UniProtKB">
        <authorList>
            <consortium name="Ensembl"/>
        </authorList>
    </citation>
    <scope>IDENTIFICATION</scope>
</reference>
<keyword evidence="6" id="KW-0206">Cytoskeleton</keyword>
<feature type="coiled-coil region" evidence="7">
    <location>
        <begin position="1368"/>
        <end position="1402"/>
    </location>
</feature>
<accession>H2XNK3</accession>
<name>H2XNK3_CIOIN</name>
<reference evidence="11" key="1">
    <citation type="journal article" date="2002" name="Science">
        <title>The draft genome of Ciona intestinalis: insights into chordate and vertebrate origins.</title>
        <authorList>
            <person name="Dehal P."/>
            <person name="Satou Y."/>
            <person name="Campbell R.K."/>
            <person name="Chapman J."/>
            <person name="Degnan B."/>
            <person name="De Tomaso A."/>
            <person name="Davidson B."/>
            <person name="Di Gregorio A."/>
            <person name="Gelpke M."/>
            <person name="Goodstein D.M."/>
            <person name="Harafuji N."/>
            <person name="Hastings K.E."/>
            <person name="Ho I."/>
            <person name="Hotta K."/>
            <person name="Huang W."/>
            <person name="Kawashima T."/>
            <person name="Lemaire P."/>
            <person name="Martinez D."/>
            <person name="Meinertzhagen I.A."/>
            <person name="Necula S."/>
            <person name="Nonaka M."/>
            <person name="Putnam N."/>
            <person name="Rash S."/>
            <person name="Saiga H."/>
            <person name="Satake M."/>
            <person name="Terry A."/>
            <person name="Yamada L."/>
            <person name="Wang H.G."/>
            <person name="Awazu S."/>
            <person name="Azumi K."/>
            <person name="Boore J."/>
            <person name="Branno M."/>
            <person name="Chin-Bow S."/>
            <person name="DeSantis R."/>
            <person name="Doyle S."/>
            <person name="Francino P."/>
            <person name="Keys D.N."/>
            <person name="Haga S."/>
            <person name="Hayashi H."/>
            <person name="Hino K."/>
            <person name="Imai K.S."/>
            <person name="Inaba K."/>
            <person name="Kano S."/>
            <person name="Kobayashi K."/>
            <person name="Kobayashi M."/>
            <person name="Lee B.I."/>
            <person name="Makabe K.W."/>
            <person name="Manohar C."/>
            <person name="Matassi G."/>
            <person name="Medina M."/>
            <person name="Mochizuki Y."/>
            <person name="Mount S."/>
            <person name="Morishita T."/>
            <person name="Miura S."/>
            <person name="Nakayama A."/>
            <person name="Nishizaka S."/>
            <person name="Nomoto H."/>
            <person name="Ohta F."/>
            <person name="Oishi K."/>
            <person name="Rigoutsos I."/>
            <person name="Sano M."/>
            <person name="Sasaki A."/>
            <person name="Sasakura Y."/>
            <person name="Shoguchi E."/>
            <person name="Shin-i T."/>
            <person name="Spagnuolo A."/>
            <person name="Stainier D."/>
            <person name="Suzuki M.M."/>
            <person name="Tassy O."/>
            <person name="Takatori N."/>
            <person name="Tokuoka M."/>
            <person name="Yagi K."/>
            <person name="Yoshizaki F."/>
            <person name="Wada S."/>
            <person name="Zhang C."/>
            <person name="Hyatt P.D."/>
            <person name="Larimer F."/>
            <person name="Detter C."/>
            <person name="Doggett N."/>
            <person name="Glavina T."/>
            <person name="Hawkins T."/>
            <person name="Richardson P."/>
            <person name="Lucas S."/>
            <person name="Kohara Y."/>
            <person name="Levine M."/>
            <person name="Satoh N."/>
            <person name="Rokhsar D.S."/>
        </authorList>
    </citation>
    <scope>NUCLEOTIDE SEQUENCE [LARGE SCALE GENOMIC DNA]</scope>
</reference>
<reference evidence="10" key="2">
    <citation type="submission" date="2025-08" db="UniProtKB">
        <authorList>
            <consortium name="Ensembl"/>
        </authorList>
    </citation>
    <scope>IDENTIFICATION</scope>
</reference>
<evidence type="ECO:0000256" key="5">
    <source>
        <dbReference type="ARBA" id="ARBA00023054"/>
    </source>
</evidence>
<dbReference type="PANTHER" id="PTHR18916:SF93">
    <property type="entry name" value="RESTIN HOMOLOG"/>
    <property type="match status" value="1"/>
</dbReference>
<feature type="region of interest" description="Disordered" evidence="8">
    <location>
        <begin position="192"/>
        <end position="216"/>
    </location>
</feature>
<feature type="coiled-coil region" evidence="7">
    <location>
        <begin position="253"/>
        <end position="347"/>
    </location>
</feature>
<proteinExistence type="predicted"/>
<keyword evidence="5 7" id="KW-0175">Coiled coil</keyword>
<dbReference type="SUPFAM" id="SSF74924">
    <property type="entry name" value="Cap-Gly domain"/>
    <property type="match status" value="2"/>
</dbReference>
<dbReference type="GeneTree" id="ENSGT00940000155122"/>
<dbReference type="Gene3D" id="2.30.30.190">
    <property type="entry name" value="CAP Gly-rich-like domain"/>
    <property type="match status" value="2"/>
</dbReference>
<evidence type="ECO:0000256" key="2">
    <source>
        <dbReference type="ARBA" id="ARBA00022490"/>
    </source>
</evidence>
<dbReference type="STRING" id="7719.ENSCINP00000031236"/>
<dbReference type="InterPro" id="IPR000938">
    <property type="entry name" value="CAP-Gly_domain"/>
</dbReference>
<dbReference type="Pfam" id="PF16641">
    <property type="entry name" value="CLIP1_ZNF"/>
    <property type="match status" value="2"/>
</dbReference>
<sequence length="1478" mass="168882">MGTKSIPAQKAPSSTNSNSNAASNFIIGDKVILSGSKVGRIQFLGETEFAPGQWAGIVLEDAVGKNNGSVAGVQYFQCEPMHGVFARPSKLVRANNETAGNTTGVNIMLVVIVRYNEDIKVGDRVNVGDAKVGTVRFVGETEFAKGCWVGIELDSAQGKNDGSVAGNRYFTCEANFGLFALRHKVKKVAKKTAQSAVKKRPTVKSPGSSASSVSSVTSIPSLRRPSKFLSPFYPQLQSEVSSRYKQKTAATGVQALQEALVEKQQHVESLIAERDQEKSELMEVNLTAAMKQDQLNKLQEAHDQFVKEKESQLDQLRRLVEEADLEKVKLAQDLDEERRKAEDYQFQLEEGQIIKDDMEVHRIRIFYYSKPQEQVNNSPVFELEEQLLESKSSLEETEATIAQMKKQLQKHSEETFELKNQLKILAEKRNEQFTAVDAVAEKERQISSLEQDLLNANQSLESIKEEKKKTEEEVERMMLEMKSLNEDREKLEQSCKEEIKQKINLQEEVERFKESLDAKDAEFDERLKMIEEKDQLCSQLNQKLFTYLEHKETQLEAEELKSCKERSKSYVEAGDNLAGEMDDLKSEHDKLQKLLEASNAKVSEQVKHIKELEGRCSMLGEDLKSSESGKGEVMVELQNLKSQNDEIFKELNEAKLSIEKLRSENVEKQELFTYKQQTEEERKAKEKLKSELESLNESLCLANQEKEDLSMQLEKTKSLETKNSECDNLQIKVKKTESEKTEVQKSLENLKTDLKKVNSEFSEVKSKLEEENKELESKNAELVISVADLSEKSHQVSSELDEFELMTSKCIGLQDECKHLEETYRVCENEKTNVEKQCTELSGNFSNLEKKCEKVNSEKVAVTEELEGSRRSLKEMTAQLSEQTAKAKKLDSKFQELTEKYEKQNSENVVVTEELESSRRSLKEMTAELADQTAKAKKLDSKFQELTEKYEKQNSEKLVVTEELESSRRSLKEMTAELADVKLQKELLSTNAEDIDAKTMQVKAMKLQEEKEAMLIQCNDFESELQSTRSKLELTASEYDNLQVEIKKTESEKTEVKKSLENLKTDLEKELDELKSKHETLVASYDESKKNKDEVERKLDQVNQDHLAVLSEMEKLKLEKQNLEASLCEKNQLLQSSSQEQTQVEEELTQLKSQLELKCEENSTLDSRCSEFTSKLEKLETENKKEIESRVKAVEEAEINIRKLQEEKDAIVKQCNDFESELQSTRSKLELTASECDNLQVEIKKTESEKTEVENSLENLKTDLEKVNSEFSEAKLKLEEENAELVISVADLSEKSHQVSSELDELKSKHETLVASHDENGKVEIGKTKSRNQLFTIYQHHFKTEEETLQAKVKKLEITRLKSEQVLVKTLQDQVDFLNKVIIDQQQKIKMLTDKIEELEGLKSLWEISELKVIESRKLAPRLFCDICDVFDAHDTEDCPTQSMMEPDPAGASQHYERGEGRAYCEDCEVFGHWTDDC</sequence>
<dbReference type="SMART" id="SM01052">
    <property type="entry name" value="CAP_GLY"/>
    <property type="match status" value="2"/>
</dbReference>